<name>A0A101DC43_ARCFL</name>
<dbReference type="AlphaFoldDB" id="A0A101DC43"/>
<dbReference type="Proteomes" id="UP000054307">
    <property type="component" value="Unassembled WGS sequence"/>
</dbReference>
<reference evidence="3 4" key="2">
    <citation type="journal article" date="2015" name="MBio">
        <title>Genome-Resolved Metagenomic Analysis Reveals Roles for Candidate Phyla and Other Microbial Community Members in Biogeochemical Transformations in Oil Reservoirs.</title>
        <authorList>
            <person name="Hu P."/>
            <person name="Tom L."/>
            <person name="Singh A."/>
            <person name="Thomas B.C."/>
            <person name="Baker B.J."/>
            <person name="Piceno Y.M."/>
            <person name="Andersen G.L."/>
            <person name="Banfield J.F."/>
        </authorList>
    </citation>
    <scope>NUCLEOTIDE SEQUENCE [LARGE SCALE GENOMIC DNA]</scope>
</reference>
<gene>
    <name evidence="1" type="ORF">XD40_1959</name>
    <name evidence="2" type="ORF">XD48_1463</name>
</gene>
<comment type="caution">
    <text evidence="1">The sequence shown here is derived from an EMBL/GenBank/DDBJ whole genome shotgun (WGS) entry which is preliminary data.</text>
</comment>
<dbReference type="Proteomes" id="UP000054015">
    <property type="component" value="Unassembled WGS sequence"/>
</dbReference>
<accession>A0A101DC43</accession>
<dbReference type="PATRIC" id="fig|2234.6.peg.670"/>
<evidence type="ECO:0000313" key="4">
    <source>
        <dbReference type="Proteomes" id="UP000054307"/>
    </source>
</evidence>
<reference evidence="1" key="1">
    <citation type="journal article" date="2015" name="MBio">
        <title>Genome-resolved metagenomic analysis reveals roles for candidate phyla and other microbial community members in biogeochemical transformations in oil reservoirs.</title>
        <authorList>
            <person name="Hu P."/>
            <person name="Tom L."/>
            <person name="Singh A."/>
            <person name="Thomas B.C."/>
            <person name="Baker B.J."/>
            <person name="Piceno Y.M."/>
            <person name="Andersen G.L."/>
            <person name="Banfield J.F."/>
        </authorList>
    </citation>
    <scope>NUCLEOTIDE SEQUENCE [LARGE SCALE GENOMIC DNA]</scope>
    <source>
        <strain evidence="2">49_2300</strain>
        <strain evidence="1">49_95</strain>
    </source>
</reference>
<organism evidence="1 4">
    <name type="scientific">Archaeoglobus fulgidus</name>
    <dbReference type="NCBI Taxonomy" id="2234"/>
    <lineage>
        <taxon>Archaea</taxon>
        <taxon>Methanobacteriati</taxon>
        <taxon>Methanobacteriota</taxon>
        <taxon>Archaeoglobi</taxon>
        <taxon>Archaeoglobales</taxon>
        <taxon>Archaeoglobaceae</taxon>
        <taxon>Archaeoglobus</taxon>
    </lineage>
</organism>
<dbReference type="EMBL" id="LGEQ01000046">
    <property type="protein sequence ID" value="KUJ92842.1"/>
    <property type="molecule type" value="Genomic_DNA"/>
</dbReference>
<dbReference type="EMBL" id="LGEX01000042">
    <property type="protein sequence ID" value="KUK06298.1"/>
    <property type="molecule type" value="Genomic_DNA"/>
</dbReference>
<evidence type="ECO:0000313" key="3">
    <source>
        <dbReference type="Proteomes" id="UP000054015"/>
    </source>
</evidence>
<protein>
    <submittedName>
        <fullName evidence="1">Uncharacterized protein</fullName>
    </submittedName>
</protein>
<evidence type="ECO:0000313" key="2">
    <source>
        <dbReference type="EMBL" id="KUK06298.1"/>
    </source>
</evidence>
<proteinExistence type="predicted"/>
<sequence>MERGRFKMEAVCVICGKEIKSKTEGDEWRYCYFCKKPVCFDDIRYIGIWKEGLYQKYVEVIPVCKKCKPKKL</sequence>
<evidence type="ECO:0000313" key="1">
    <source>
        <dbReference type="EMBL" id="KUJ92842.1"/>
    </source>
</evidence>